<dbReference type="AlphaFoldDB" id="A0A2P2QVP4"/>
<evidence type="ECO:0000313" key="1">
    <source>
        <dbReference type="EMBL" id="MBX70944.1"/>
    </source>
</evidence>
<dbReference type="EMBL" id="GGEC01090460">
    <property type="protein sequence ID" value="MBX70944.1"/>
    <property type="molecule type" value="Transcribed_RNA"/>
</dbReference>
<sequence>MLYFLQIGGNQFRITIDQMLSTINPLLTPSTWYLENKIVQFKNIGSMA</sequence>
<organism evidence="1">
    <name type="scientific">Rhizophora mucronata</name>
    <name type="common">Asiatic mangrove</name>
    <dbReference type="NCBI Taxonomy" id="61149"/>
    <lineage>
        <taxon>Eukaryota</taxon>
        <taxon>Viridiplantae</taxon>
        <taxon>Streptophyta</taxon>
        <taxon>Embryophyta</taxon>
        <taxon>Tracheophyta</taxon>
        <taxon>Spermatophyta</taxon>
        <taxon>Magnoliopsida</taxon>
        <taxon>eudicotyledons</taxon>
        <taxon>Gunneridae</taxon>
        <taxon>Pentapetalae</taxon>
        <taxon>rosids</taxon>
        <taxon>fabids</taxon>
        <taxon>Malpighiales</taxon>
        <taxon>Rhizophoraceae</taxon>
        <taxon>Rhizophora</taxon>
    </lineage>
</organism>
<accession>A0A2P2QVP4</accession>
<name>A0A2P2QVP4_RHIMU</name>
<proteinExistence type="predicted"/>
<reference evidence="1" key="1">
    <citation type="submission" date="2018-02" db="EMBL/GenBank/DDBJ databases">
        <title>Rhizophora mucronata_Transcriptome.</title>
        <authorList>
            <person name="Meera S.P."/>
            <person name="Sreeshan A."/>
            <person name="Augustine A."/>
        </authorList>
    </citation>
    <scope>NUCLEOTIDE SEQUENCE</scope>
    <source>
        <tissue evidence="1">Leaf</tissue>
    </source>
</reference>
<protein>
    <submittedName>
        <fullName evidence="1">Uncharacterized protein</fullName>
    </submittedName>
</protein>